<dbReference type="InterPro" id="IPR000031">
    <property type="entry name" value="PurE_dom"/>
</dbReference>
<accession>A0ABS4GUX9</accession>
<sequence>MKTKKELIMGVNVEQILEMVRSGSISVAEAAEKLKGYEEMGYAKLDHRRQKRKGFPEVIFGEGKTVDQLYEIFLRLKEKNDTVLATRVDAEKADRVQQTVADVQYNRDARTLLWKRQEGPRYPGYVAIVCAGTSDFPVAEEAAVTAEAFGCNTERIYDVGVAGIHRLFDQLDKIQQADVVVVAAGMEGALASVVGGLVSRPIIAIPTSIGYGANFGGLSALLTMLNSCSTGVSVVNIDNGFGAGYSAGVIIKNKYEKGI</sequence>
<dbReference type="NCBIfam" id="NF033503">
    <property type="entry name" value="LarB"/>
    <property type="match status" value="1"/>
</dbReference>
<dbReference type="EMBL" id="JAGGKT010000014">
    <property type="protein sequence ID" value="MBP1933942.1"/>
    <property type="molecule type" value="Genomic_DNA"/>
</dbReference>
<dbReference type="InterPro" id="IPR039476">
    <property type="entry name" value="P2CMN_synthase_LarB"/>
</dbReference>
<protein>
    <submittedName>
        <fullName evidence="2">NCAIR mutase (PurE)-related protein</fullName>
    </submittedName>
</protein>
<reference evidence="2 3" key="1">
    <citation type="submission" date="2021-03" db="EMBL/GenBank/DDBJ databases">
        <title>Genomic Encyclopedia of Type Strains, Phase IV (KMG-IV): sequencing the most valuable type-strain genomes for metagenomic binning, comparative biology and taxonomic classification.</title>
        <authorList>
            <person name="Goeker M."/>
        </authorList>
    </citation>
    <scope>NUCLEOTIDE SEQUENCE [LARGE SCALE GENOMIC DNA]</scope>
    <source>
        <strain evidence="2 3">DSM 24738</strain>
    </source>
</reference>
<dbReference type="Proteomes" id="UP001519343">
    <property type="component" value="Unassembled WGS sequence"/>
</dbReference>
<dbReference type="Gene3D" id="3.40.50.1970">
    <property type="match status" value="1"/>
</dbReference>
<evidence type="ECO:0000259" key="1">
    <source>
        <dbReference type="SMART" id="SM01001"/>
    </source>
</evidence>
<evidence type="ECO:0000313" key="3">
    <source>
        <dbReference type="Proteomes" id="UP001519343"/>
    </source>
</evidence>
<comment type="caution">
    <text evidence="2">The sequence shown here is derived from an EMBL/GenBank/DDBJ whole genome shotgun (WGS) entry which is preliminary data.</text>
</comment>
<dbReference type="Pfam" id="PF22746">
    <property type="entry name" value="SHOCT-like_DUF2089-C"/>
    <property type="match status" value="1"/>
</dbReference>
<dbReference type="PANTHER" id="PTHR43064:SF1">
    <property type="entry name" value="SLL1489 PROTEIN"/>
    <property type="match status" value="1"/>
</dbReference>
<evidence type="ECO:0000313" key="2">
    <source>
        <dbReference type="EMBL" id="MBP1933942.1"/>
    </source>
</evidence>
<proteinExistence type="predicted"/>
<dbReference type="SUPFAM" id="SSF52255">
    <property type="entry name" value="N5-CAIR mutase (phosphoribosylaminoimidazole carboxylase, PurE)"/>
    <property type="match status" value="1"/>
</dbReference>
<dbReference type="SMART" id="SM01001">
    <property type="entry name" value="AIRC"/>
    <property type="match status" value="1"/>
</dbReference>
<dbReference type="InterPro" id="IPR053959">
    <property type="entry name" value="YvlB/LiaX_N"/>
</dbReference>
<organism evidence="2 3">
    <name type="scientific">Ammoniphilus resinae</name>
    <dbReference type="NCBI Taxonomy" id="861532"/>
    <lineage>
        <taxon>Bacteria</taxon>
        <taxon>Bacillati</taxon>
        <taxon>Bacillota</taxon>
        <taxon>Bacilli</taxon>
        <taxon>Bacillales</taxon>
        <taxon>Paenibacillaceae</taxon>
        <taxon>Aneurinibacillus group</taxon>
        <taxon>Ammoniphilus</taxon>
    </lineage>
</organism>
<keyword evidence="3" id="KW-1185">Reference proteome</keyword>
<name>A0ABS4GUX9_9BACL</name>
<dbReference type="RefSeq" id="WP_245203954.1">
    <property type="nucleotide sequence ID" value="NZ_JAGGKT010000014.1"/>
</dbReference>
<dbReference type="Pfam" id="PF00731">
    <property type="entry name" value="AIRC"/>
    <property type="match status" value="1"/>
</dbReference>
<feature type="domain" description="PurE" evidence="1">
    <location>
        <begin position="124"/>
        <end position="256"/>
    </location>
</feature>
<gene>
    <name evidence="2" type="ORF">J2Z37_003959</name>
</gene>
<dbReference type="PANTHER" id="PTHR43064">
    <property type="entry name" value="PHOSPHORIBOSYLAMINOIMIDAZOLE CARBOXYLASE-RELATED"/>
    <property type="match status" value="1"/>
</dbReference>